<feature type="transmembrane region" description="Helical" evidence="7">
    <location>
        <begin position="278"/>
        <end position="297"/>
    </location>
</feature>
<dbReference type="GO" id="GO:0005886">
    <property type="term" value="C:plasma membrane"/>
    <property type="evidence" value="ECO:0007669"/>
    <property type="project" value="UniProtKB-SubCell"/>
</dbReference>
<evidence type="ECO:0000256" key="2">
    <source>
        <dbReference type="ARBA" id="ARBA00022448"/>
    </source>
</evidence>
<dbReference type="EMBL" id="CP067089">
    <property type="protein sequence ID" value="QQO08821.1"/>
    <property type="molecule type" value="Genomic_DNA"/>
</dbReference>
<keyword evidence="5 7" id="KW-1133">Transmembrane helix</keyword>
<dbReference type="PIRSF" id="PIRSF006603">
    <property type="entry name" value="DinF"/>
    <property type="match status" value="1"/>
</dbReference>
<feature type="transmembrane region" description="Helical" evidence="7">
    <location>
        <begin position="358"/>
        <end position="376"/>
    </location>
</feature>
<protein>
    <submittedName>
        <fullName evidence="8">MATE family efflux transporter</fullName>
    </submittedName>
</protein>
<evidence type="ECO:0000256" key="3">
    <source>
        <dbReference type="ARBA" id="ARBA00022475"/>
    </source>
</evidence>
<gene>
    <name evidence="8" type="ORF">JFL75_18110</name>
</gene>
<feature type="transmembrane region" description="Helical" evidence="7">
    <location>
        <begin position="93"/>
        <end position="113"/>
    </location>
</feature>
<evidence type="ECO:0000256" key="1">
    <source>
        <dbReference type="ARBA" id="ARBA00004651"/>
    </source>
</evidence>
<dbReference type="GO" id="GO:0015297">
    <property type="term" value="F:antiporter activity"/>
    <property type="evidence" value="ECO:0007669"/>
    <property type="project" value="InterPro"/>
</dbReference>
<evidence type="ECO:0000313" key="9">
    <source>
        <dbReference type="Proteomes" id="UP000595917"/>
    </source>
</evidence>
<dbReference type="InterPro" id="IPR048279">
    <property type="entry name" value="MdtK-like"/>
</dbReference>
<organism evidence="8 9">
    <name type="scientific">Breznakiella homolactica</name>
    <dbReference type="NCBI Taxonomy" id="2798577"/>
    <lineage>
        <taxon>Bacteria</taxon>
        <taxon>Pseudomonadati</taxon>
        <taxon>Spirochaetota</taxon>
        <taxon>Spirochaetia</taxon>
        <taxon>Spirochaetales</taxon>
        <taxon>Breznakiellaceae</taxon>
        <taxon>Breznakiella</taxon>
    </lineage>
</organism>
<keyword evidence="4 7" id="KW-0812">Transmembrane</keyword>
<feature type="transmembrane region" description="Helical" evidence="7">
    <location>
        <begin position="414"/>
        <end position="433"/>
    </location>
</feature>
<evidence type="ECO:0000256" key="4">
    <source>
        <dbReference type="ARBA" id="ARBA00022692"/>
    </source>
</evidence>
<feature type="transmembrane region" description="Helical" evidence="7">
    <location>
        <begin position="163"/>
        <end position="188"/>
    </location>
</feature>
<comment type="subcellular location">
    <subcellularLocation>
        <location evidence="1">Cell membrane</location>
        <topology evidence="1">Multi-pass membrane protein</topology>
    </subcellularLocation>
</comment>
<evidence type="ECO:0000256" key="7">
    <source>
        <dbReference type="SAM" id="Phobius"/>
    </source>
</evidence>
<dbReference type="RefSeq" id="WP_215626127.1">
    <property type="nucleotide sequence ID" value="NZ_CP067089.2"/>
</dbReference>
<dbReference type="CDD" id="cd13138">
    <property type="entry name" value="MATE_yoeA_like"/>
    <property type="match status" value="1"/>
</dbReference>
<feature type="transmembrane region" description="Helical" evidence="7">
    <location>
        <begin position="237"/>
        <end position="258"/>
    </location>
</feature>
<dbReference type="InterPro" id="IPR052031">
    <property type="entry name" value="Membrane_Transporter-Flippase"/>
</dbReference>
<feature type="transmembrane region" description="Helical" evidence="7">
    <location>
        <begin position="317"/>
        <end position="338"/>
    </location>
</feature>
<feature type="transmembrane region" description="Helical" evidence="7">
    <location>
        <begin position="54"/>
        <end position="81"/>
    </location>
</feature>
<dbReference type="GO" id="GO:0042910">
    <property type="term" value="F:xenobiotic transmembrane transporter activity"/>
    <property type="evidence" value="ECO:0007669"/>
    <property type="project" value="InterPro"/>
</dbReference>
<dbReference type="AlphaFoldDB" id="A0A7T7XLZ0"/>
<feature type="transmembrane region" description="Helical" evidence="7">
    <location>
        <begin position="383"/>
        <end position="402"/>
    </location>
</feature>
<keyword evidence="3" id="KW-1003">Cell membrane</keyword>
<feature type="transmembrane region" description="Helical" evidence="7">
    <location>
        <begin position="133"/>
        <end position="151"/>
    </location>
</feature>
<dbReference type="Pfam" id="PF01554">
    <property type="entry name" value="MatE"/>
    <property type="match status" value="2"/>
</dbReference>
<dbReference type="PANTHER" id="PTHR43549:SF3">
    <property type="entry name" value="MULTIDRUG RESISTANCE PROTEIN YPNP-RELATED"/>
    <property type="match status" value="1"/>
</dbReference>
<dbReference type="NCBIfam" id="TIGR00797">
    <property type="entry name" value="matE"/>
    <property type="match status" value="1"/>
</dbReference>
<name>A0A7T7XLZ0_9SPIR</name>
<dbReference type="Proteomes" id="UP000595917">
    <property type="component" value="Chromosome"/>
</dbReference>
<evidence type="ECO:0000256" key="6">
    <source>
        <dbReference type="ARBA" id="ARBA00023136"/>
    </source>
</evidence>
<feature type="transmembrane region" description="Helical" evidence="7">
    <location>
        <begin position="194"/>
        <end position="216"/>
    </location>
</feature>
<accession>A0A7T7XLZ0</accession>
<dbReference type="InterPro" id="IPR002528">
    <property type="entry name" value="MATE_fam"/>
</dbReference>
<keyword evidence="6 7" id="KW-0472">Membrane</keyword>
<proteinExistence type="predicted"/>
<dbReference type="KEGG" id="bhc:JFL75_18110"/>
<evidence type="ECO:0000256" key="5">
    <source>
        <dbReference type="ARBA" id="ARBA00022989"/>
    </source>
</evidence>
<reference evidence="8" key="1">
    <citation type="submission" date="2021-01" db="EMBL/GenBank/DDBJ databases">
        <title>Description of Breznakiella homolactica.</title>
        <authorList>
            <person name="Song Y."/>
            <person name="Brune A."/>
        </authorList>
    </citation>
    <scope>NUCLEOTIDE SEQUENCE</scope>
    <source>
        <strain evidence="8">RmG30</strain>
    </source>
</reference>
<dbReference type="PANTHER" id="PTHR43549">
    <property type="entry name" value="MULTIDRUG RESISTANCE PROTEIN YPNP-RELATED"/>
    <property type="match status" value="1"/>
</dbReference>
<sequence>MIDMTQGNPLRLISRFALPLLAGNVLQQMYNMVDSIVVGNFVGKEALAAVGNSYVINFLLTSLFMGIGLGATILISQFFGAKQNSRIKETVDTMYIALLISGAAVTVIGIFIAEPLLRLMNTPEGITLDWSVEYLQILFLGTVFSFGYNINSGILQGLGDSKLPLLFLAIAAVLNVILDLVFVVAFGWGVFGVALATIISQAFSFLFGIWFMNRYVKTVHISLRRMRFNPSILIQSIRIGLPAGLQNMMFSLGTMVLQRLVNSYGPAFMAGYSSVGKIDSFAFMPISSFATAVTTYVGQNIGARKMDRVKTGVRNTLFMSGVLCIIISFLVIVFGRYLMMAFSNDEEVILTGVEFLKRLMPCYVLLSALFIFNAALRGAGSSILPLVSSIVSMLVFRVPLAYFLDSRFGKFEMFWCYGIGWAAGLLISGIYYISGRWKKKAYQTLEAAEGQG</sequence>
<keyword evidence="9" id="KW-1185">Reference proteome</keyword>
<keyword evidence="2" id="KW-0813">Transport</keyword>
<evidence type="ECO:0000313" key="8">
    <source>
        <dbReference type="EMBL" id="QQO08821.1"/>
    </source>
</evidence>